<proteinExistence type="predicted"/>
<dbReference type="InParanoid" id="C4JM65"/>
<keyword evidence="3" id="KW-1185">Reference proteome</keyword>
<dbReference type="HOGENOM" id="CLU_1161886_0_0_1"/>
<feature type="compositionally biased region" description="Polar residues" evidence="1">
    <location>
        <begin position="20"/>
        <end position="29"/>
    </location>
</feature>
<dbReference type="AlphaFoldDB" id="C4JM65"/>
<dbReference type="VEuPathDB" id="FungiDB:UREG_03923"/>
<dbReference type="KEGG" id="ure:UREG_03923"/>
<name>C4JM65_UNCRE</name>
<dbReference type="EMBL" id="CH476616">
    <property type="protein sequence ID" value="EEP79077.1"/>
    <property type="molecule type" value="Genomic_DNA"/>
</dbReference>
<evidence type="ECO:0000256" key="1">
    <source>
        <dbReference type="SAM" id="MobiDB-lite"/>
    </source>
</evidence>
<gene>
    <name evidence="2" type="ORF">UREG_03923</name>
</gene>
<protein>
    <submittedName>
        <fullName evidence="2">Uncharacterized protein</fullName>
    </submittedName>
</protein>
<feature type="compositionally biased region" description="Basic and acidic residues" evidence="1">
    <location>
        <begin position="59"/>
        <end position="80"/>
    </location>
</feature>
<organism evidence="2 3">
    <name type="scientific">Uncinocarpus reesii (strain UAMH 1704)</name>
    <dbReference type="NCBI Taxonomy" id="336963"/>
    <lineage>
        <taxon>Eukaryota</taxon>
        <taxon>Fungi</taxon>
        <taxon>Dikarya</taxon>
        <taxon>Ascomycota</taxon>
        <taxon>Pezizomycotina</taxon>
        <taxon>Eurotiomycetes</taxon>
        <taxon>Eurotiomycetidae</taxon>
        <taxon>Onygenales</taxon>
        <taxon>Onygenaceae</taxon>
        <taxon>Uncinocarpus</taxon>
    </lineage>
</organism>
<feature type="compositionally biased region" description="Polar residues" evidence="1">
    <location>
        <begin position="42"/>
        <end position="56"/>
    </location>
</feature>
<dbReference type="RefSeq" id="XP_002544406.1">
    <property type="nucleotide sequence ID" value="XM_002544360.1"/>
</dbReference>
<reference evidence="3" key="1">
    <citation type="journal article" date="2009" name="Genome Res.">
        <title>Comparative genomic analyses of the human fungal pathogens Coccidioides and their relatives.</title>
        <authorList>
            <person name="Sharpton T.J."/>
            <person name="Stajich J.E."/>
            <person name="Rounsley S.D."/>
            <person name="Gardner M.J."/>
            <person name="Wortman J.R."/>
            <person name="Jordar V.S."/>
            <person name="Maiti R."/>
            <person name="Kodira C.D."/>
            <person name="Neafsey D.E."/>
            <person name="Zeng Q."/>
            <person name="Hung C.-Y."/>
            <person name="McMahan C."/>
            <person name="Muszewska A."/>
            <person name="Grynberg M."/>
            <person name="Mandel M.A."/>
            <person name="Kellner E.M."/>
            <person name="Barker B.M."/>
            <person name="Galgiani J.N."/>
            <person name="Orbach M.J."/>
            <person name="Kirkland T.N."/>
            <person name="Cole G.T."/>
            <person name="Henn M.R."/>
            <person name="Birren B.W."/>
            <person name="Taylor J.W."/>
        </authorList>
    </citation>
    <scope>NUCLEOTIDE SEQUENCE [LARGE SCALE GENOMIC DNA]</scope>
    <source>
        <strain evidence="3">UAMH 1704</strain>
    </source>
</reference>
<sequence length="239" mass="26116">MAGAKFPGVKPTMIEWQTVTLQQADQGAHSSRLVPEGAAKSKGSSSETGHLSTSRSRWPGHDDSKRTKQSRPHPDPLKKIPVELRRVCAVSIQRPESSLASLIRHAGRGAPVTLKRQSVLFMSWPWDDDSGAARPASSERTAVTRLAIPINARPVSVSLPEGFQTLQARWSRGAGFHEGWRGTVPLDSTRGFIGAFSFSGTRHNPMPIGHATAPRADWTAFMKHPAKARPHTLSPQIFR</sequence>
<dbReference type="GeneID" id="8444704"/>
<accession>C4JM65</accession>
<dbReference type="Proteomes" id="UP000002058">
    <property type="component" value="Unassembled WGS sequence"/>
</dbReference>
<feature type="region of interest" description="Disordered" evidence="1">
    <location>
        <begin position="20"/>
        <end position="80"/>
    </location>
</feature>
<evidence type="ECO:0000313" key="3">
    <source>
        <dbReference type="Proteomes" id="UP000002058"/>
    </source>
</evidence>
<evidence type="ECO:0000313" key="2">
    <source>
        <dbReference type="EMBL" id="EEP79077.1"/>
    </source>
</evidence>